<sequence>MPEINKAEIYLDKFSRGSGGLETRSAAPRGSSDVKGKIEALKRVLALSRDRAMTKGVGTRSASDDAQLLADAESGLTKIASDGAQATLTPKEEGGLEAVFVTDGSRPSLIIQDDDIDFDDPFNDSTVGTWRGDLEALRPGIRSLVGSVGMFLVNGGTTPAGTGFLIADGLVLTNQHVVQHFIRPNIRDVVIDFAAEFERDRQRRFRVVGEAFASSDAFDDLTLSRPPSKLDAAILRIEGDEARPAPIPILADDSSLLRGFECFALGFPVESDLEAEQALAIFGNQAFGVKRLSPGQIKDGPSTFDDGNKPQPSRVFTHDSSTLRGNSGSLMVEMFADGRHAIGLHFGGLNETGLNYAHALQRLRPLLEQHGATFV</sequence>
<dbReference type="EMBL" id="UIDG01000046">
    <property type="protein sequence ID" value="SUS04695.1"/>
    <property type="molecule type" value="Genomic_DNA"/>
</dbReference>
<evidence type="ECO:0000256" key="1">
    <source>
        <dbReference type="ARBA" id="ARBA00022670"/>
    </source>
</evidence>
<dbReference type="InterPro" id="IPR009003">
    <property type="entry name" value="Peptidase_S1_PA"/>
</dbReference>
<keyword evidence="1 5" id="KW-0645">Protease</keyword>
<dbReference type="GO" id="GO:0006508">
    <property type="term" value="P:proteolysis"/>
    <property type="evidence" value="ECO:0007669"/>
    <property type="project" value="UniProtKB-KW"/>
</dbReference>
<evidence type="ECO:0000256" key="3">
    <source>
        <dbReference type="ARBA" id="ARBA00022825"/>
    </source>
</evidence>
<keyword evidence="3" id="KW-0720">Serine protease</keyword>
<dbReference type="GO" id="GO:0008236">
    <property type="term" value="F:serine-type peptidase activity"/>
    <property type="evidence" value="ECO:0007669"/>
    <property type="project" value="UniProtKB-KW"/>
</dbReference>
<dbReference type="InterPro" id="IPR008256">
    <property type="entry name" value="Peptidase_S1B"/>
</dbReference>
<gene>
    <name evidence="5" type="ORF">DF3PB_140026</name>
</gene>
<proteinExistence type="predicted"/>
<organism evidence="5">
    <name type="scientific">metagenome</name>
    <dbReference type="NCBI Taxonomy" id="256318"/>
    <lineage>
        <taxon>unclassified sequences</taxon>
        <taxon>metagenomes</taxon>
    </lineage>
</organism>
<evidence type="ECO:0000256" key="4">
    <source>
        <dbReference type="SAM" id="MobiDB-lite"/>
    </source>
</evidence>
<name>A0A380TB75_9ZZZZ</name>
<dbReference type="PRINTS" id="PR00839">
    <property type="entry name" value="V8PROTEASE"/>
</dbReference>
<feature type="region of interest" description="Disordered" evidence="4">
    <location>
        <begin position="299"/>
        <end position="320"/>
    </location>
</feature>
<protein>
    <submittedName>
        <fullName evidence="5">Putative Protease</fullName>
    </submittedName>
</protein>
<keyword evidence="2" id="KW-0378">Hydrolase</keyword>
<dbReference type="Pfam" id="PF13365">
    <property type="entry name" value="Trypsin_2"/>
    <property type="match status" value="1"/>
</dbReference>
<evidence type="ECO:0000313" key="5">
    <source>
        <dbReference type="EMBL" id="SUS04695.1"/>
    </source>
</evidence>
<evidence type="ECO:0000256" key="2">
    <source>
        <dbReference type="ARBA" id="ARBA00022801"/>
    </source>
</evidence>
<dbReference type="SUPFAM" id="SSF50494">
    <property type="entry name" value="Trypsin-like serine proteases"/>
    <property type="match status" value="1"/>
</dbReference>
<dbReference type="Gene3D" id="2.40.10.120">
    <property type="match status" value="1"/>
</dbReference>
<reference evidence="5" key="1">
    <citation type="submission" date="2018-07" db="EMBL/GenBank/DDBJ databases">
        <authorList>
            <person name="Quirk P.G."/>
            <person name="Krulwich T.A."/>
        </authorList>
    </citation>
    <scope>NUCLEOTIDE SEQUENCE</scope>
</reference>
<dbReference type="AlphaFoldDB" id="A0A380TB75"/>
<accession>A0A380TB75</accession>